<evidence type="ECO:0000313" key="5">
    <source>
        <dbReference type="Proteomes" id="UP000467841"/>
    </source>
</evidence>
<name>A0A6D2HDA2_9BRAS</name>
<dbReference type="EMBL" id="CACVBM020000088">
    <property type="protein sequence ID" value="CAA7014093.1"/>
    <property type="molecule type" value="Genomic_DNA"/>
</dbReference>
<feature type="compositionally biased region" description="Basic and acidic residues" evidence="1">
    <location>
        <begin position="237"/>
        <end position="263"/>
    </location>
</feature>
<dbReference type="PANTHER" id="PTHR31286:SF163">
    <property type="entry name" value="ZINC KNUCKLE CX2CX4HX4C DOMAIN-CONTAINING PROTEIN"/>
    <property type="match status" value="1"/>
</dbReference>
<feature type="domain" description="DUF4283" evidence="2">
    <location>
        <begin position="36"/>
        <end position="115"/>
    </location>
</feature>
<protein>
    <recommendedName>
        <fullName evidence="6">DUF4283 domain-containing protein</fullName>
    </recommendedName>
</protein>
<feature type="domain" description="Zinc knuckle CX2CX4HX4C" evidence="3">
    <location>
        <begin position="172"/>
        <end position="215"/>
    </location>
</feature>
<keyword evidence="5" id="KW-1185">Reference proteome</keyword>
<evidence type="ECO:0000256" key="1">
    <source>
        <dbReference type="SAM" id="MobiDB-lite"/>
    </source>
</evidence>
<organism evidence="4 5">
    <name type="scientific">Microthlaspi erraticum</name>
    <dbReference type="NCBI Taxonomy" id="1685480"/>
    <lineage>
        <taxon>Eukaryota</taxon>
        <taxon>Viridiplantae</taxon>
        <taxon>Streptophyta</taxon>
        <taxon>Embryophyta</taxon>
        <taxon>Tracheophyta</taxon>
        <taxon>Spermatophyta</taxon>
        <taxon>Magnoliopsida</taxon>
        <taxon>eudicotyledons</taxon>
        <taxon>Gunneridae</taxon>
        <taxon>Pentapetalae</taxon>
        <taxon>rosids</taxon>
        <taxon>malvids</taxon>
        <taxon>Brassicales</taxon>
        <taxon>Brassicaceae</taxon>
        <taxon>Coluteocarpeae</taxon>
        <taxon>Microthlaspi</taxon>
    </lineage>
</organism>
<dbReference type="OrthoDB" id="1031350at2759"/>
<feature type="compositionally biased region" description="Basic and acidic residues" evidence="1">
    <location>
        <begin position="1"/>
        <end position="11"/>
    </location>
</feature>
<dbReference type="Proteomes" id="UP000467841">
    <property type="component" value="Unassembled WGS sequence"/>
</dbReference>
<dbReference type="Pfam" id="PF14392">
    <property type="entry name" value="zf-CCHC_4"/>
    <property type="match status" value="1"/>
</dbReference>
<proteinExistence type="predicted"/>
<feature type="region of interest" description="Disordered" evidence="1">
    <location>
        <begin position="216"/>
        <end position="349"/>
    </location>
</feature>
<dbReference type="InterPro" id="IPR040256">
    <property type="entry name" value="At4g02000-like"/>
</dbReference>
<evidence type="ECO:0000313" key="4">
    <source>
        <dbReference type="EMBL" id="CAA7014093.1"/>
    </source>
</evidence>
<dbReference type="Pfam" id="PF14111">
    <property type="entry name" value="DUF4283"/>
    <property type="match status" value="1"/>
</dbReference>
<dbReference type="AlphaFoldDB" id="A0A6D2HDA2"/>
<feature type="compositionally biased region" description="Polar residues" evidence="1">
    <location>
        <begin position="270"/>
        <end position="279"/>
    </location>
</feature>
<feature type="compositionally biased region" description="Basic and acidic residues" evidence="1">
    <location>
        <begin position="280"/>
        <end position="308"/>
    </location>
</feature>
<dbReference type="InterPro" id="IPR025558">
    <property type="entry name" value="DUF4283"/>
</dbReference>
<feature type="region of interest" description="Disordered" evidence="1">
    <location>
        <begin position="1"/>
        <end position="29"/>
    </location>
</feature>
<sequence length="444" mass="51183">MSKYSRQEKGKWIPGTPKPKNRVPIPIPPSNNQPLIEDNKLTLIGRVTNPTVQRPKALVEFMIEHWNMEARASGKEISPSLFIIRFQSEDDLLAILNKTPYHFKRWMFILQRWEPIVSDYFPAFIPFWIDIQGIPLHHWNDQTLRTIGAELGFVEERDVDRGRIRVRINALEPLEMKLPIRLPSGEVTTVTLVYDKLEKHCFSCFSLSHEERDCPIARIGGDGSTRDLGTNQRRTLTRIEEGKLRQEDRRYNRTTNRERRERSPAPLPNYSRSSRLSPQRTRDSSHAPSRERSRDRSRDIPSRHREYSPRNSFNSASYHRHHPSVRRSPTLPVSAGVSSRRHGGGSPLLIELPRGIPDSLGFLLVGPTEAKLPRDATRPRHRDTLLLLAMMEFHDPIPILGALQVVPTTPLKEGPQTPCCLRPSNVIRTPHKSKEDQLEKDFRV</sequence>
<comment type="caution">
    <text evidence="4">The sequence shown here is derived from an EMBL/GenBank/DDBJ whole genome shotgun (WGS) entry which is preliminary data.</text>
</comment>
<evidence type="ECO:0008006" key="6">
    <source>
        <dbReference type="Google" id="ProtNLM"/>
    </source>
</evidence>
<evidence type="ECO:0000259" key="3">
    <source>
        <dbReference type="Pfam" id="PF14392"/>
    </source>
</evidence>
<dbReference type="InterPro" id="IPR025836">
    <property type="entry name" value="Zn_knuckle_CX2CX4HX4C"/>
</dbReference>
<gene>
    <name evidence="4" type="ORF">MERR_LOCUS1327</name>
</gene>
<reference evidence="4" key="1">
    <citation type="submission" date="2020-01" db="EMBL/GenBank/DDBJ databases">
        <authorList>
            <person name="Mishra B."/>
        </authorList>
    </citation>
    <scope>NUCLEOTIDE SEQUENCE [LARGE SCALE GENOMIC DNA]</scope>
</reference>
<evidence type="ECO:0000259" key="2">
    <source>
        <dbReference type="Pfam" id="PF14111"/>
    </source>
</evidence>
<dbReference type="PANTHER" id="PTHR31286">
    <property type="entry name" value="GLYCINE-RICH CELL WALL STRUCTURAL PROTEIN 1.8-LIKE"/>
    <property type="match status" value="1"/>
</dbReference>
<accession>A0A6D2HDA2</accession>